<evidence type="ECO:0000313" key="1">
    <source>
        <dbReference type="EMBL" id="GMR51741.1"/>
    </source>
</evidence>
<comment type="caution">
    <text evidence="1">The sequence shown here is derived from an EMBL/GenBank/DDBJ whole genome shotgun (WGS) entry which is preliminary data.</text>
</comment>
<evidence type="ECO:0000313" key="2">
    <source>
        <dbReference type="Proteomes" id="UP001328107"/>
    </source>
</evidence>
<reference evidence="2" key="1">
    <citation type="submission" date="2022-10" db="EMBL/GenBank/DDBJ databases">
        <title>Genome assembly of Pristionchus species.</title>
        <authorList>
            <person name="Yoshida K."/>
            <person name="Sommer R.J."/>
        </authorList>
    </citation>
    <scope>NUCLEOTIDE SEQUENCE [LARGE SCALE GENOMIC DNA]</scope>
    <source>
        <strain evidence="2">RS5460</strain>
    </source>
</reference>
<keyword evidence="2" id="KW-1185">Reference proteome</keyword>
<dbReference type="EMBL" id="BTRK01000005">
    <property type="protein sequence ID" value="GMR51741.1"/>
    <property type="molecule type" value="Genomic_DNA"/>
</dbReference>
<accession>A0AAN5CVF0</accession>
<dbReference type="Proteomes" id="UP001328107">
    <property type="component" value="Unassembled WGS sequence"/>
</dbReference>
<protein>
    <submittedName>
        <fullName evidence="1">Uncharacterized protein</fullName>
    </submittedName>
</protein>
<dbReference type="AlphaFoldDB" id="A0AAN5CVF0"/>
<sequence>HRVLMTSSSFSSGLFEVDQSPVQAPVFTSPYDDDDLLAVNFRCLNGWSDVFYKYRTFDDTVDMPSQILNAMRFSDFESEWKCKSPPPEQSDTIISEFQNPITNASLTPEQRECAETDARTFMFNYIEMLSGSGANATTWTRLRRTIGNLVNLTEFAVVPFFKNVLFL</sequence>
<feature type="non-terminal residue" evidence="1">
    <location>
        <position position="1"/>
    </location>
</feature>
<gene>
    <name evidence="1" type="ORF">PMAYCL1PPCAC_21936</name>
</gene>
<proteinExistence type="predicted"/>
<organism evidence="1 2">
    <name type="scientific">Pristionchus mayeri</name>
    <dbReference type="NCBI Taxonomy" id="1317129"/>
    <lineage>
        <taxon>Eukaryota</taxon>
        <taxon>Metazoa</taxon>
        <taxon>Ecdysozoa</taxon>
        <taxon>Nematoda</taxon>
        <taxon>Chromadorea</taxon>
        <taxon>Rhabditida</taxon>
        <taxon>Rhabditina</taxon>
        <taxon>Diplogasteromorpha</taxon>
        <taxon>Diplogasteroidea</taxon>
        <taxon>Neodiplogasteridae</taxon>
        <taxon>Pristionchus</taxon>
    </lineage>
</organism>
<name>A0AAN5CVF0_9BILA</name>